<dbReference type="InterPro" id="IPR001296">
    <property type="entry name" value="Glyco_trans_1"/>
</dbReference>
<proteinExistence type="predicted"/>
<evidence type="ECO:0000313" key="4">
    <source>
        <dbReference type="EMBL" id="ACL24899.1"/>
    </source>
</evidence>
<accession>B8GBT2</accession>
<keyword evidence="1 4" id="KW-0808">Transferase</keyword>
<dbReference type="AlphaFoldDB" id="B8GBT2"/>
<dbReference type="CDD" id="cd03809">
    <property type="entry name" value="GT4_MtfB-like"/>
    <property type="match status" value="1"/>
</dbReference>
<feature type="domain" description="Glycosyltransferase subfamily 4-like N-terminal" evidence="3">
    <location>
        <begin position="16"/>
        <end position="169"/>
    </location>
</feature>
<feature type="domain" description="Glycosyl transferase family 1" evidence="2">
    <location>
        <begin position="191"/>
        <end position="346"/>
    </location>
</feature>
<dbReference type="eggNOG" id="COG0438">
    <property type="taxonomic scope" value="Bacteria"/>
</dbReference>
<dbReference type="PANTHER" id="PTHR46401">
    <property type="entry name" value="GLYCOSYLTRANSFERASE WBBK-RELATED"/>
    <property type="match status" value="1"/>
</dbReference>
<dbReference type="InterPro" id="IPR028098">
    <property type="entry name" value="Glyco_trans_4-like_N"/>
</dbReference>
<protein>
    <submittedName>
        <fullName evidence="4">Glycosyl transferase group 1</fullName>
    </submittedName>
</protein>
<gene>
    <name evidence="4" type="ordered locus">Cagg_2011</name>
</gene>
<dbReference type="Proteomes" id="UP000002508">
    <property type="component" value="Chromosome"/>
</dbReference>
<dbReference type="Gene3D" id="3.40.50.2000">
    <property type="entry name" value="Glycogen Phosphorylase B"/>
    <property type="match status" value="2"/>
</dbReference>
<evidence type="ECO:0000313" key="5">
    <source>
        <dbReference type="Proteomes" id="UP000002508"/>
    </source>
</evidence>
<reference evidence="4" key="1">
    <citation type="submission" date="2008-12" db="EMBL/GenBank/DDBJ databases">
        <title>Complete sequence of Chloroflexus aggregans DSM 9485.</title>
        <authorList>
            <consortium name="US DOE Joint Genome Institute"/>
            <person name="Lucas S."/>
            <person name="Copeland A."/>
            <person name="Lapidus A."/>
            <person name="Glavina del Rio T."/>
            <person name="Dalin E."/>
            <person name="Tice H."/>
            <person name="Pitluck S."/>
            <person name="Foster B."/>
            <person name="Larimer F."/>
            <person name="Land M."/>
            <person name="Hauser L."/>
            <person name="Kyrpides N."/>
            <person name="Mikhailova N."/>
            <person name="Bryant D."/>
            <person name="Richardson P."/>
        </authorList>
    </citation>
    <scope>NUCLEOTIDE SEQUENCE</scope>
    <source>
        <strain evidence="4">DSM 9485</strain>
    </source>
</reference>
<dbReference type="EMBL" id="CP001337">
    <property type="protein sequence ID" value="ACL24899.1"/>
    <property type="molecule type" value="Genomic_DNA"/>
</dbReference>
<evidence type="ECO:0000256" key="1">
    <source>
        <dbReference type="ARBA" id="ARBA00022679"/>
    </source>
</evidence>
<name>B8GBT2_CHLAD</name>
<dbReference type="RefSeq" id="WP_015940758.1">
    <property type="nucleotide sequence ID" value="NC_011831.1"/>
</dbReference>
<dbReference type="FunFam" id="3.40.50.2000:FF:000119">
    <property type="entry name" value="Glycosyl transferase group 1"/>
    <property type="match status" value="1"/>
</dbReference>
<dbReference type="SUPFAM" id="SSF53756">
    <property type="entry name" value="UDP-Glycosyltransferase/glycogen phosphorylase"/>
    <property type="match status" value="1"/>
</dbReference>
<organism evidence="4 5">
    <name type="scientific">Chloroflexus aggregans (strain MD-66 / DSM 9485)</name>
    <dbReference type="NCBI Taxonomy" id="326427"/>
    <lineage>
        <taxon>Bacteria</taxon>
        <taxon>Bacillati</taxon>
        <taxon>Chloroflexota</taxon>
        <taxon>Chloroflexia</taxon>
        <taxon>Chloroflexales</taxon>
        <taxon>Chloroflexineae</taxon>
        <taxon>Chloroflexaceae</taxon>
        <taxon>Chloroflexus</taxon>
    </lineage>
</organism>
<dbReference type="CAZy" id="GT4">
    <property type="family name" value="Glycosyltransferase Family 4"/>
</dbReference>
<dbReference type="HOGENOM" id="CLU_009583_27_6_0"/>
<keyword evidence="5" id="KW-1185">Reference proteome</keyword>
<sequence length="373" mass="42165">MIRFAIDARLNAYRQGGIAHYTQSLVRAMVPLLADEEELLVLEHVRAHMPLVNGLRRSRLLTPPHHRFEQLSLPVEVWLRRPMLLHSPDFIPPLVHSWRTVITIHDLAFLYFPEILDRAARRYYSRIYQAVAGADAIIAVSQATRDDIVERLGVPPERVSVIYEAADDDFRPLTIPAGTTRIIDGQTLIADTFLLFVSTIEPRKNIPTVLQALRICCDRRPSAGYRLVLAGARGWLDEPILAQIGELGLSDRVIRIGFVGREDLRWLYAACRIYLNPSRYEGFGLPALEALACGAPAIVSDTSSLPEVVGDAAWLAPPLDPLTWADLIEQLWHDEAARSDLSRRGPRQAARFSWQTTAQQTLALYRRCIRHHE</sequence>
<dbReference type="OrthoDB" id="9769555at2"/>
<evidence type="ECO:0000259" key="3">
    <source>
        <dbReference type="Pfam" id="PF13439"/>
    </source>
</evidence>
<evidence type="ECO:0000259" key="2">
    <source>
        <dbReference type="Pfam" id="PF00534"/>
    </source>
</evidence>
<dbReference type="Pfam" id="PF00534">
    <property type="entry name" value="Glycos_transf_1"/>
    <property type="match status" value="1"/>
</dbReference>
<dbReference type="GO" id="GO:0016757">
    <property type="term" value="F:glycosyltransferase activity"/>
    <property type="evidence" value="ECO:0007669"/>
    <property type="project" value="InterPro"/>
</dbReference>
<dbReference type="Pfam" id="PF13439">
    <property type="entry name" value="Glyco_transf_4"/>
    <property type="match status" value="1"/>
</dbReference>
<dbReference type="KEGG" id="cag:Cagg_2011"/>
<dbReference type="PANTHER" id="PTHR46401:SF2">
    <property type="entry name" value="GLYCOSYLTRANSFERASE WBBK-RELATED"/>
    <property type="match status" value="1"/>
</dbReference>
<dbReference type="GO" id="GO:0009103">
    <property type="term" value="P:lipopolysaccharide biosynthetic process"/>
    <property type="evidence" value="ECO:0007669"/>
    <property type="project" value="TreeGrafter"/>
</dbReference>
<dbReference type="STRING" id="326427.Cagg_2011"/>